<evidence type="ECO:0000256" key="1">
    <source>
        <dbReference type="ARBA" id="ARBA00001946"/>
    </source>
</evidence>
<evidence type="ECO:0000313" key="8">
    <source>
        <dbReference type="Proteomes" id="UP000316196"/>
    </source>
</evidence>
<dbReference type="Gene3D" id="1.10.600.10">
    <property type="entry name" value="Farnesyl Diphosphate Synthase"/>
    <property type="match status" value="1"/>
</dbReference>
<dbReference type="SUPFAM" id="SSF48576">
    <property type="entry name" value="Terpenoid synthases"/>
    <property type="match status" value="1"/>
</dbReference>
<name>A0A542ZR36_9ACTN</name>
<dbReference type="InterPro" id="IPR000092">
    <property type="entry name" value="Polyprenyl_synt"/>
</dbReference>
<dbReference type="EMBL" id="VFOR01000001">
    <property type="protein sequence ID" value="TQL62814.1"/>
    <property type="molecule type" value="Genomic_DNA"/>
</dbReference>
<evidence type="ECO:0000256" key="5">
    <source>
        <dbReference type="ARBA" id="ARBA00022842"/>
    </source>
</evidence>
<reference evidence="7 8" key="1">
    <citation type="submission" date="2019-06" db="EMBL/GenBank/DDBJ databases">
        <title>Sequencing the genomes of 1000 actinobacteria strains.</title>
        <authorList>
            <person name="Klenk H.-P."/>
        </authorList>
    </citation>
    <scope>NUCLEOTIDE SEQUENCE [LARGE SCALE GENOMIC DNA]</scope>
    <source>
        <strain evidence="7 8">DSM 8251</strain>
    </source>
</reference>
<dbReference type="RefSeq" id="WP_142092612.1">
    <property type="nucleotide sequence ID" value="NZ_BAAAMD010000001.1"/>
</dbReference>
<comment type="caution">
    <text evidence="7">The sequence shown here is derived from an EMBL/GenBank/DDBJ whole genome shotgun (WGS) entry which is preliminary data.</text>
</comment>
<keyword evidence="8" id="KW-1185">Reference proteome</keyword>
<dbReference type="SFLD" id="SFLDS00005">
    <property type="entry name" value="Isoprenoid_Synthase_Type_I"/>
    <property type="match status" value="1"/>
</dbReference>
<evidence type="ECO:0000256" key="2">
    <source>
        <dbReference type="ARBA" id="ARBA00006706"/>
    </source>
</evidence>
<keyword evidence="5" id="KW-0460">Magnesium</keyword>
<protein>
    <submittedName>
        <fullName evidence="7">Geranylgeranyl diphosphate synthase type I</fullName>
    </submittedName>
</protein>
<organism evidence="7 8">
    <name type="scientific">Propioniferax innocua</name>
    <dbReference type="NCBI Taxonomy" id="1753"/>
    <lineage>
        <taxon>Bacteria</taxon>
        <taxon>Bacillati</taxon>
        <taxon>Actinomycetota</taxon>
        <taxon>Actinomycetes</taxon>
        <taxon>Propionibacteriales</taxon>
        <taxon>Propionibacteriaceae</taxon>
        <taxon>Propioniferax</taxon>
    </lineage>
</organism>
<dbReference type="PROSITE" id="PS00723">
    <property type="entry name" value="POLYPRENYL_SYNTHASE_1"/>
    <property type="match status" value="1"/>
</dbReference>
<sequence length="378" mass="40142">MVTLQPDTPLAPALRERIGGAIDAFIDAQLPMLAPMGQNVEPLVHLAREFCAGGKRLRPAFCLWGAVAAGAQVDEVEVTTPLVRLAASLDLLHVSALMHDDVMDGSDTRRGRPAAHVQYTAAHRERDWLGDAEGFGVAGSILLGDLLLVWSTQLADESGLERAALDAALPLLHAMRAEVACGQFLDVTAQVQPFGDPANMVSDTERVVEYKSARYSVQRPVMVGAAAGASLAGRDADSTTKLLEALGTFGSLVGRAFQYRDDVLGIFGDTDVTGKPAGDDLREGKRTVLIAETLRRVDDATATRFQGLLARELSVEEVETARSIIREAGALDRVEDHISTAVADATSALEAAHTAGLVTDAGRQGLLGLMHAAVDREH</sequence>
<keyword evidence="3 6" id="KW-0808">Transferase</keyword>
<dbReference type="PANTHER" id="PTHR12001:SF85">
    <property type="entry name" value="SHORT CHAIN ISOPRENYL DIPHOSPHATE SYNTHASE"/>
    <property type="match status" value="1"/>
</dbReference>
<evidence type="ECO:0000256" key="4">
    <source>
        <dbReference type="ARBA" id="ARBA00022723"/>
    </source>
</evidence>
<proteinExistence type="inferred from homology"/>
<dbReference type="CDD" id="cd00685">
    <property type="entry name" value="Trans_IPPS_HT"/>
    <property type="match status" value="1"/>
</dbReference>
<evidence type="ECO:0000256" key="3">
    <source>
        <dbReference type="ARBA" id="ARBA00022679"/>
    </source>
</evidence>
<dbReference type="OrthoDB" id="4497239at2"/>
<dbReference type="GO" id="GO:0046872">
    <property type="term" value="F:metal ion binding"/>
    <property type="evidence" value="ECO:0007669"/>
    <property type="project" value="UniProtKB-KW"/>
</dbReference>
<accession>A0A542ZR36</accession>
<dbReference type="InterPro" id="IPR008949">
    <property type="entry name" value="Isoprenoid_synthase_dom_sf"/>
</dbReference>
<dbReference type="InterPro" id="IPR033749">
    <property type="entry name" value="Polyprenyl_synt_CS"/>
</dbReference>
<dbReference type="GO" id="GO:0004659">
    <property type="term" value="F:prenyltransferase activity"/>
    <property type="evidence" value="ECO:0007669"/>
    <property type="project" value="InterPro"/>
</dbReference>
<dbReference type="Pfam" id="PF00348">
    <property type="entry name" value="polyprenyl_synt"/>
    <property type="match status" value="1"/>
</dbReference>
<gene>
    <name evidence="7" type="ORF">FB460_0605</name>
</gene>
<comment type="cofactor">
    <cofactor evidence="1">
        <name>Mg(2+)</name>
        <dbReference type="ChEBI" id="CHEBI:18420"/>
    </cofactor>
</comment>
<dbReference type="PANTHER" id="PTHR12001">
    <property type="entry name" value="GERANYLGERANYL PYROPHOSPHATE SYNTHASE"/>
    <property type="match status" value="1"/>
</dbReference>
<dbReference type="AlphaFoldDB" id="A0A542ZR36"/>
<evidence type="ECO:0000256" key="6">
    <source>
        <dbReference type="RuleBase" id="RU004466"/>
    </source>
</evidence>
<comment type="similarity">
    <text evidence="2 6">Belongs to the FPP/GGPP synthase family.</text>
</comment>
<dbReference type="Proteomes" id="UP000316196">
    <property type="component" value="Unassembled WGS sequence"/>
</dbReference>
<evidence type="ECO:0000313" key="7">
    <source>
        <dbReference type="EMBL" id="TQL62814.1"/>
    </source>
</evidence>
<keyword evidence="4" id="KW-0479">Metal-binding</keyword>
<dbReference type="GO" id="GO:0008299">
    <property type="term" value="P:isoprenoid biosynthetic process"/>
    <property type="evidence" value="ECO:0007669"/>
    <property type="project" value="InterPro"/>
</dbReference>